<keyword evidence="1" id="KW-0472">Membrane</keyword>
<organism evidence="2 3">
    <name type="scientific">Perkinsus olseni</name>
    <name type="common">Perkinsus atlanticus</name>
    <dbReference type="NCBI Taxonomy" id="32597"/>
    <lineage>
        <taxon>Eukaryota</taxon>
        <taxon>Sar</taxon>
        <taxon>Alveolata</taxon>
        <taxon>Perkinsozoa</taxon>
        <taxon>Perkinsea</taxon>
        <taxon>Perkinsida</taxon>
        <taxon>Perkinsidae</taxon>
        <taxon>Perkinsus</taxon>
    </lineage>
</organism>
<feature type="transmembrane region" description="Helical" evidence="1">
    <location>
        <begin position="28"/>
        <end position="49"/>
    </location>
</feature>
<feature type="transmembrane region" description="Helical" evidence="1">
    <location>
        <begin position="130"/>
        <end position="152"/>
    </location>
</feature>
<protein>
    <submittedName>
        <fullName evidence="2">Uncharacterized protein</fullName>
    </submittedName>
</protein>
<evidence type="ECO:0000313" key="2">
    <source>
        <dbReference type="EMBL" id="KAF4665468.1"/>
    </source>
</evidence>
<gene>
    <name evidence="2" type="ORF">FOZ61_010880</name>
</gene>
<keyword evidence="1" id="KW-0812">Transmembrane</keyword>
<dbReference type="EMBL" id="JABAHT010000093">
    <property type="protein sequence ID" value="KAF4665468.1"/>
    <property type="molecule type" value="Genomic_DNA"/>
</dbReference>
<accession>A0A7J6M1M6</accession>
<comment type="caution">
    <text evidence="2">The sequence shown here is derived from an EMBL/GenBank/DDBJ whole genome shotgun (WGS) entry which is preliminary data.</text>
</comment>
<evidence type="ECO:0000313" key="3">
    <source>
        <dbReference type="Proteomes" id="UP000570595"/>
    </source>
</evidence>
<reference evidence="2 3" key="1">
    <citation type="submission" date="2020-04" db="EMBL/GenBank/DDBJ databases">
        <title>Perkinsus olseni comparative genomics.</title>
        <authorList>
            <person name="Bogema D.R."/>
        </authorList>
    </citation>
    <scope>NUCLEOTIDE SEQUENCE [LARGE SCALE GENOMIC DNA]</scope>
    <source>
        <strain evidence="2">ATCC PRA-179</strain>
    </source>
</reference>
<name>A0A7J6M1M6_PEROL</name>
<evidence type="ECO:0000256" key="1">
    <source>
        <dbReference type="SAM" id="Phobius"/>
    </source>
</evidence>
<dbReference type="Proteomes" id="UP000570595">
    <property type="component" value="Unassembled WGS sequence"/>
</dbReference>
<keyword evidence="1" id="KW-1133">Transmembrane helix</keyword>
<proteinExistence type="predicted"/>
<dbReference type="AlphaFoldDB" id="A0A7J6M1M6"/>
<sequence length="457" mass="50691">MSFYYVHQTDRNGEADDSYHFTGADQRMAMAFCGVLTLIFMFIACVAFYKGLSREYSREGEKSRNSPENLSAVLAEQTEVVEHSLADDDQDCSICLGVVRFLPNRKLPMSAMPGGAGGSSRTSLNVVVDIRLLMSVLRLITSIIIHFAPLIYGNQKCRPAVLPSKPRSSSRPQVSLPPATVESLLNDYPYASIDLFVLEPIDPNAIRAVFVVRDDREGMFSLENETGYQSSWFSLRKKFAQPDLLYSAPISGPGSEERQGWVEGAQAAFPSAGVTYYDFNEFRLTRLGDLQIGLGGHFHTLKRVWLPLIPGSYCTDPSTYGDFSTDWAVKMQYNVYVNGTVAVKLGCQHGADPGFKYFLLVGMGIGKRYELSPMDGGDTLEELVEALNAACPTLPKDRFLAENYKTVGFTSRELIYVTGNFLFDSLSPRYGCSSSSRILLPVEVYPVLKWDIALTTL</sequence>